<name>A0A921MEM4_9MICO</name>
<accession>A0A921MEM4</accession>
<dbReference type="AlphaFoldDB" id="A0A921MEM4"/>
<dbReference type="Proteomes" id="UP000784435">
    <property type="component" value="Unassembled WGS sequence"/>
</dbReference>
<organism evidence="2 3">
    <name type="scientific">Brevibacterium senegalense</name>
    <dbReference type="NCBI Taxonomy" id="1033736"/>
    <lineage>
        <taxon>Bacteria</taxon>
        <taxon>Bacillati</taxon>
        <taxon>Actinomycetota</taxon>
        <taxon>Actinomycetes</taxon>
        <taxon>Micrococcales</taxon>
        <taxon>Brevibacteriaceae</taxon>
        <taxon>Brevibacterium</taxon>
    </lineage>
</organism>
<reference evidence="2" key="2">
    <citation type="submission" date="2021-09" db="EMBL/GenBank/DDBJ databases">
        <authorList>
            <person name="Gilroy R."/>
        </authorList>
    </citation>
    <scope>NUCLEOTIDE SEQUENCE</scope>
    <source>
        <strain evidence="2">ChiGjej5B5-7349</strain>
    </source>
</reference>
<comment type="caution">
    <text evidence="2">The sequence shown here is derived from an EMBL/GenBank/DDBJ whole genome shotgun (WGS) entry which is preliminary data.</text>
</comment>
<keyword evidence="1" id="KW-0472">Membrane</keyword>
<reference evidence="2" key="1">
    <citation type="journal article" date="2021" name="PeerJ">
        <title>Extensive microbial diversity within the chicken gut microbiome revealed by metagenomics and culture.</title>
        <authorList>
            <person name="Gilroy R."/>
            <person name="Ravi A."/>
            <person name="Getino M."/>
            <person name="Pursley I."/>
            <person name="Horton D.L."/>
            <person name="Alikhan N.F."/>
            <person name="Baker D."/>
            <person name="Gharbi K."/>
            <person name="Hall N."/>
            <person name="Watson M."/>
            <person name="Adriaenssens E.M."/>
            <person name="Foster-Nyarko E."/>
            <person name="Jarju S."/>
            <person name="Secka A."/>
            <person name="Antonio M."/>
            <person name="Oren A."/>
            <person name="Chaudhuri R.R."/>
            <person name="La Ragione R."/>
            <person name="Hildebrand F."/>
            <person name="Pallen M.J."/>
        </authorList>
    </citation>
    <scope>NUCLEOTIDE SEQUENCE</scope>
    <source>
        <strain evidence="2">ChiGjej5B5-7349</strain>
    </source>
</reference>
<evidence type="ECO:0000313" key="2">
    <source>
        <dbReference type="EMBL" id="HJG80678.1"/>
    </source>
</evidence>
<evidence type="ECO:0000256" key="1">
    <source>
        <dbReference type="SAM" id="Phobius"/>
    </source>
</evidence>
<proteinExistence type="predicted"/>
<feature type="transmembrane region" description="Helical" evidence="1">
    <location>
        <begin position="6"/>
        <end position="29"/>
    </location>
</feature>
<keyword evidence="1" id="KW-1133">Transmembrane helix</keyword>
<dbReference type="EMBL" id="DYUK01000211">
    <property type="protein sequence ID" value="HJG80678.1"/>
    <property type="molecule type" value="Genomic_DNA"/>
</dbReference>
<keyword evidence="1" id="KW-0812">Transmembrane</keyword>
<protein>
    <submittedName>
        <fullName evidence="2">Uncharacterized protein</fullName>
    </submittedName>
</protein>
<sequence length="167" mass="18466">MFGTIVGAMLIVYAVLAVAMVIMLPLTIIARMRRELTGEVPILDDLEDDLARSRAEDLEEKRQLTLVRLQTTAEAAARSHDQVLEDWVTHLQDEQMTASPVGTASTAVPEDVDPAVQKRLLDALDAAQSDRVDPVDPGLDHYAVGLYATRVRELEAAWTAYRRAEGR</sequence>
<evidence type="ECO:0000313" key="3">
    <source>
        <dbReference type="Proteomes" id="UP000784435"/>
    </source>
</evidence>
<gene>
    <name evidence="2" type="ORF">K8V08_09745</name>
</gene>